<feature type="chain" id="PRO_5009910015" evidence="1">
    <location>
        <begin position="19"/>
        <end position="549"/>
    </location>
</feature>
<dbReference type="InterPro" id="IPR000120">
    <property type="entry name" value="Amidase"/>
</dbReference>
<dbReference type="Proteomes" id="UP000184048">
    <property type="component" value="Unassembled WGS sequence"/>
</dbReference>
<keyword evidence="3" id="KW-0808">Transferase</keyword>
<dbReference type="AlphaFoldDB" id="A0A1M5F1P7"/>
<name>A0A1M5F1P7_9BACT</name>
<evidence type="ECO:0000259" key="2">
    <source>
        <dbReference type="Pfam" id="PF01425"/>
    </source>
</evidence>
<organism evidence="3 4">
    <name type="scientific">Flavisolibacter ginsengisoli DSM 18119</name>
    <dbReference type="NCBI Taxonomy" id="1121884"/>
    <lineage>
        <taxon>Bacteria</taxon>
        <taxon>Pseudomonadati</taxon>
        <taxon>Bacteroidota</taxon>
        <taxon>Chitinophagia</taxon>
        <taxon>Chitinophagales</taxon>
        <taxon>Chitinophagaceae</taxon>
        <taxon>Flavisolibacter</taxon>
    </lineage>
</organism>
<feature type="domain" description="Amidase" evidence="2">
    <location>
        <begin position="130"/>
        <end position="486"/>
    </location>
</feature>
<dbReference type="InterPro" id="IPR023631">
    <property type="entry name" value="Amidase_dom"/>
</dbReference>
<proteinExistence type="predicted"/>
<evidence type="ECO:0000313" key="3">
    <source>
        <dbReference type="EMBL" id="SHF85460.1"/>
    </source>
</evidence>
<dbReference type="GO" id="GO:0050567">
    <property type="term" value="F:glutaminyl-tRNA synthase (glutamine-hydrolyzing) activity"/>
    <property type="evidence" value="ECO:0007669"/>
    <property type="project" value="TreeGrafter"/>
</dbReference>
<dbReference type="RefSeq" id="WP_072836814.1">
    <property type="nucleotide sequence ID" value="NZ_FQUU01000021.1"/>
</dbReference>
<dbReference type="PANTHER" id="PTHR11895">
    <property type="entry name" value="TRANSAMIDASE"/>
    <property type="match status" value="1"/>
</dbReference>
<dbReference type="InterPro" id="IPR036928">
    <property type="entry name" value="AS_sf"/>
</dbReference>
<keyword evidence="4" id="KW-1185">Reference proteome</keyword>
<evidence type="ECO:0000313" key="4">
    <source>
        <dbReference type="Proteomes" id="UP000184048"/>
    </source>
</evidence>
<accession>A0A1M5F1P7</accession>
<dbReference type="STRING" id="1121884.SAMN02745131_03690"/>
<dbReference type="PANTHER" id="PTHR11895:SF73">
    <property type="entry name" value="AMIDASE FAMILY PROTEIN"/>
    <property type="match status" value="1"/>
</dbReference>
<dbReference type="OrthoDB" id="9811471at2"/>
<dbReference type="SUPFAM" id="SSF75304">
    <property type="entry name" value="Amidase signature (AS) enzymes"/>
    <property type="match status" value="1"/>
</dbReference>
<keyword evidence="1" id="KW-0732">Signal</keyword>
<dbReference type="Gene3D" id="3.90.1300.10">
    <property type="entry name" value="Amidase signature (AS) domain"/>
    <property type="match status" value="1"/>
</dbReference>
<evidence type="ECO:0000256" key="1">
    <source>
        <dbReference type="SAM" id="SignalP"/>
    </source>
</evidence>
<dbReference type="GO" id="GO:0016740">
    <property type="term" value="F:transferase activity"/>
    <property type="evidence" value="ECO:0007669"/>
    <property type="project" value="UniProtKB-KW"/>
</dbReference>
<feature type="signal peptide" evidence="1">
    <location>
        <begin position="1"/>
        <end position="18"/>
    </location>
</feature>
<sequence>MKNIAAFIILFCSLHSLAQNKADSILILQKTSSLYDLEFTAAEADSMLENIVYYKSIYAAMHKDMPKNDLPFPFAFKPAPAGVKVPMNQQKVNWNIPANVALPANRNDLAFYSVTQLASLIKTRKISSVELTKFFISRLKKWGDTLQSVITLTEELALQQARQADAEIQSGKYRGPLHGIPYGIKDLFAVKGYKTTWGTTPYKDQVIDEDSYVYTKLKEAGAVLCAKLSLGALAYNNKWFGGETKNPWNLAQGSSGSSAGSAASVAAGLLPFTIGTETLGSIVSPSTRCGATGLRPTFGTVSRSGAMVLCWSLDKAGPICRSAEDDAIVYYYMKGTDGKDASAIDHAFNYNPSRDIRKLKVAYAENYFKKLPKDAPEWKVLEAYKNMGVKVQAVNFPDSTIYPANLVSIILNAESAAAFDELTRSNRDELIERQDKDFWPNSFRSARLIPAVEYINANRYRSTLCSRFQEFMQPYDVVIVPTFAGNQLSITNLTGNPVVCMPMGFNKQELPLSITLIGKLYDEASILEAAKAFQDNTPHNKKHPQKFLE</sequence>
<dbReference type="EMBL" id="FQUU01000021">
    <property type="protein sequence ID" value="SHF85460.1"/>
    <property type="molecule type" value="Genomic_DNA"/>
</dbReference>
<gene>
    <name evidence="3" type="ORF">SAMN02745131_03690</name>
</gene>
<dbReference type="Pfam" id="PF01425">
    <property type="entry name" value="Amidase"/>
    <property type="match status" value="1"/>
</dbReference>
<protein>
    <submittedName>
        <fullName evidence="3">Asp-tRNAAsn/Glu-tRNAGln amidotransferase A subunit</fullName>
    </submittedName>
</protein>
<reference evidence="3 4" key="1">
    <citation type="submission" date="2016-11" db="EMBL/GenBank/DDBJ databases">
        <authorList>
            <person name="Jaros S."/>
            <person name="Januszkiewicz K."/>
            <person name="Wedrychowicz H."/>
        </authorList>
    </citation>
    <scope>NUCLEOTIDE SEQUENCE [LARGE SCALE GENOMIC DNA]</scope>
    <source>
        <strain evidence="3 4">DSM 18119</strain>
    </source>
</reference>